<feature type="coiled-coil region" evidence="8">
    <location>
        <begin position="23"/>
        <end position="50"/>
    </location>
</feature>
<proteinExistence type="predicted"/>
<evidence type="ECO:0000256" key="6">
    <source>
        <dbReference type="ARBA" id="ARBA00023242"/>
    </source>
</evidence>
<accession>A0ABD0VWC8</accession>
<dbReference type="Proteomes" id="UP001557470">
    <property type="component" value="Unassembled WGS sequence"/>
</dbReference>
<comment type="caution">
    <text evidence="11">The sequence shown here is derived from an EMBL/GenBank/DDBJ whole genome shotgun (WGS) entry which is preliminary data.</text>
</comment>
<keyword evidence="6" id="KW-0539">Nucleus</keyword>
<evidence type="ECO:0000256" key="4">
    <source>
        <dbReference type="ARBA" id="ARBA00022771"/>
    </source>
</evidence>
<evidence type="ECO:0000256" key="7">
    <source>
        <dbReference type="PROSITE-ProRule" id="PRU00042"/>
    </source>
</evidence>
<comment type="subcellular location">
    <subcellularLocation>
        <location evidence="1">Nucleus</location>
    </subcellularLocation>
</comment>
<evidence type="ECO:0000256" key="3">
    <source>
        <dbReference type="ARBA" id="ARBA00022737"/>
    </source>
</evidence>
<feature type="domain" description="C2H2-type" evidence="10">
    <location>
        <begin position="175"/>
        <end position="202"/>
    </location>
</feature>
<evidence type="ECO:0000256" key="1">
    <source>
        <dbReference type="ARBA" id="ARBA00004123"/>
    </source>
</evidence>
<dbReference type="InterPro" id="IPR036236">
    <property type="entry name" value="Znf_C2H2_sf"/>
</dbReference>
<dbReference type="GO" id="GO:0005634">
    <property type="term" value="C:nucleus"/>
    <property type="evidence" value="ECO:0007669"/>
    <property type="project" value="UniProtKB-SubCell"/>
</dbReference>
<feature type="region of interest" description="Disordered" evidence="9">
    <location>
        <begin position="93"/>
        <end position="113"/>
    </location>
</feature>
<dbReference type="GO" id="GO:0032502">
    <property type="term" value="P:developmental process"/>
    <property type="evidence" value="ECO:0007669"/>
    <property type="project" value="UniProtKB-ARBA"/>
</dbReference>
<dbReference type="EMBL" id="JAGEUA010000011">
    <property type="protein sequence ID" value="KAL0962334.1"/>
    <property type="molecule type" value="Genomic_DNA"/>
</dbReference>
<keyword evidence="3" id="KW-0677">Repeat</keyword>
<keyword evidence="12" id="KW-1185">Reference proteome</keyword>
<sequence length="368" mass="41929">MAKLESLHCFLSQRLTAVAVEILGAVEKVLAEYQEEISQFKEDNDRLRRQLPMTPEIKQCRTGTQPLSLKGFIKVVPEQQYCKEECYPSLRQEEPPTHIKEEPEEQKTSKEQHFQELEGNNELTLGSPCVKSEWDHESVSHSSAVIGDQIHSPPLDPGTPLEAHSSKLSTMSKTDHCSFDCGKVFALKSDLHRHVILTRERPIECPYNSTCELKTVLPLSLSGYPCHICGKTFKNNGHLSQHMRIHKRERPFSCKDCGKSFYTRGLLKVHAQTHKGEKPFSCGDCGISFYQKGNLTQHLRTHTGEKPFSCGECGNKFSRKTHLNRHILTHTGVKRHGCSVCGRRFAENADLRKHVNKVHKEQIFYQTE</sequence>
<evidence type="ECO:0000256" key="9">
    <source>
        <dbReference type="SAM" id="MobiDB-lite"/>
    </source>
</evidence>
<evidence type="ECO:0000256" key="2">
    <source>
        <dbReference type="ARBA" id="ARBA00022723"/>
    </source>
</evidence>
<dbReference type="Pfam" id="PF00096">
    <property type="entry name" value="zf-C2H2"/>
    <property type="match status" value="5"/>
</dbReference>
<dbReference type="PROSITE" id="PS00028">
    <property type="entry name" value="ZINC_FINGER_C2H2_1"/>
    <property type="match status" value="5"/>
</dbReference>
<evidence type="ECO:0000259" key="10">
    <source>
        <dbReference type="PROSITE" id="PS50157"/>
    </source>
</evidence>
<feature type="region of interest" description="Disordered" evidence="9">
    <location>
        <begin position="147"/>
        <end position="167"/>
    </location>
</feature>
<feature type="domain" description="C2H2-type" evidence="10">
    <location>
        <begin position="308"/>
        <end position="335"/>
    </location>
</feature>
<dbReference type="GO" id="GO:0008270">
    <property type="term" value="F:zinc ion binding"/>
    <property type="evidence" value="ECO:0007669"/>
    <property type="project" value="UniProtKB-KW"/>
</dbReference>
<dbReference type="SUPFAM" id="SSF57667">
    <property type="entry name" value="beta-beta-alpha zinc fingers"/>
    <property type="match status" value="3"/>
</dbReference>
<dbReference type="InterPro" id="IPR013087">
    <property type="entry name" value="Znf_C2H2_type"/>
</dbReference>
<dbReference type="PANTHER" id="PTHR14003">
    <property type="entry name" value="TRANSCRIPTIONAL REPRESSOR PROTEIN YY"/>
    <property type="match status" value="1"/>
</dbReference>
<dbReference type="Gene3D" id="3.30.160.60">
    <property type="entry name" value="Classic Zinc Finger"/>
    <property type="match status" value="5"/>
</dbReference>
<keyword evidence="8" id="KW-0175">Coiled coil</keyword>
<dbReference type="AlphaFoldDB" id="A0ABD0VWC8"/>
<feature type="domain" description="C2H2-type" evidence="10">
    <location>
        <begin position="336"/>
        <end position="359"/>
    </location>
</feature>
<dbReference type="FunFam" id="3.30.160.60:FF:000417">
    <property type="entry name" value="Zinc finger protein"/>
    <property type="match status" value="1"/>
</dbReference>
<feature type="domain" description="C2H2-type" evidence="10">
    <location>
        <begin position="280"/>
        <end position="307"/>
    </location>
</feature>
<evidence type="ECO:0000256" key="5">
    <source>
        <dbReference type="ARBA" id="ARBA00022833"/>
    </source>
</evidence>
<protein>
    <recommendedName>
        <fullName evidence="10">C2H2-type domain-containing protein</fullName>
    </recommendedName>
</protein>
<dbReference type="FunFam" id="3.30.160.60:FF:000202">
    <property type="entry name" value="Zinc finger protein 574"/>
    <property type="match status" value="1"/>
</dbReference>
<keyword evidence="5" id="KW-0862">Zinc</keyword>
<evidence type="ECO:0000313" key="11">
    <source>
        <dbReference type="EMBL" id="KAL0962334.1"/>
    </source>
</evidence>
<dbReference type="SMART" id="SM00355">
    <property type="entry name" value="ZnF_C2H2"/>
    <property type="match status" value="5"/>
</dbReference>
<dbReference type="FunFam" id="3.30.160.60:FF:002343">
    <property type="entry name" value="Zinc finger protein 33A"/>
    <property type="match status" value="1"/>
</dbReference>
<name>A0ABD0VWC8_UMBPY</name>
<keyword evidence="4 7" id="KW-0863">Zinc-finger</keyword>
<evidence type="ECO:0000256" key="8">
    <source>
        <dbReference type="SAM" id="Coils"/>
    </source>
</evidence>
<reference evidence="11 12" key="1">
    <citation type="submission" date="2024-06" db="EMBL/GenBank/DDBJ databases">
        <authorList>
            <person name="Pan Q."/>
            <person name="Wen M."/>
            <person name="Jouanno E."/>
            <person name="Zahm M."/>
            <person name="Klopp C."/>
            <person name="Cabau C."/>
            <person name="Louis A."/>
            <person name="Berthelot C."/>
            <person name="Parey E."/>
            <person name="Roest Crollius H."/>
            <person name="Montfort J."/>
            <person name="Robinson-Rechavi M."/>
            <person name="Bouchez O."/>
            <person name="Lampietro C."/>
            <person name="Lopez Roques C."/>
            <person name="Donnadieu C."/>
            <person name="Postlethwait J."/>
            <person name="Bobe J."/>
            <person name="Verreycken H."/>
            <person name="Guiguen Y."/>
        </authorList>
    </citation>
    <scope>NUCLEOTIDE SEQUENCE [LARGE SCALE GENOMIC DNA]</scope>
    <source>
        <strain evidence="11">Up_M1</strain>
        <tissue evidence="11">Testis</tissue>
    </source>
</reference>
<feature type="domain" description="C2H2-type" evidence="10">
    <location>
        <begin position="224"/>
        <end position="251"/>
    </location>
</feature>
<organism evidence="11 12">
    <name type="scientific">Umbra pygmaea</name>
    <name type="common">Eastern mudminnow</name>
    <dbReference type="NCBI Taxonomy" id="75934"/>
    <lineage>
        <taxon>Eukaryota</taxon>
        <taxon>Metazoa</taxon>
        <taxon>Chordata</taxon>
        <taxon>Craniata</taxon>
        <taxon>Vertebrata</taxon>
        <taxon>Euteleostomi</taxon>
        <taxon>Actinopterygii</taxon>
        <taxon>Neopterygii</taxon>
        <taxon>Teleostei</taxon>
        <taxon>Protacanthopterygii</taxon>
        <taxon>Esociformes</taxon>
        <taxon>Umbridae</taxon>
        <taxon>Umbra</taxon>
    </lineage>
</organism>
<feature type="domain" description="C2H2-type" evidence="10">
    <location>
        <begin position="252"/>
        <end position="279"/>
    </location>
</feature>
<keyword evidence="2" id="KW-0479">Metal-binding</keyword>
<evidence type="ECO:0000313" key="12">
    <source>
        <dbReference type="Proteomes" id="UP001557470"/>
    </source>
</evidence>
<dbReference type="FunFam" id="3.30.160.60:FF:000145">
    <property type="entry name" value="Zinc finger protein 574"/>
    <property type="match status" value="1"/>
</dbReference>
<dbReference type="PROSITE" id="PS50157">
    <property type="entry name" value="ZINC_FINGER_C2H2_2"/>
    <property type="match status" value="6"/>
</dbReference>
<dbReference type="PANTHER" id="PTHR14003:SF23">
    <property type="entry name" value="ZINC FINGER PROTEIN 143"/>
    <property type="match status" value="1"/>
</dbReference>
<gene>
    <name evidence="11" type="ORF">UPYG_G00338750</name>
</gene>